<keyword evidence="4" id="KW-1185">Reference proteome</keyword>
<feature type="region of interest" description="Disordered" evidence="1">
    <location>
        <begin position="171"/>
        <end position="394"/>
    </location>
</feature>
<feature type="transmembrane region" description="Helical" evidence="2">
    <location>
        <begin position="28"/>
        <end position="48"/>
    </location>
</feature>
<feature type="compositionally biased region" description="Low complexity" evidence="1">
    <location>
        <begin position="215"/>
        <end position="229"/>
    </location>
</feature>
<dbReference type="EMBL" id="BOOG01000007">
    <property type="protein sequence ID" value="GIH68234.1"/>
    <property type="molecule type" value="Genomic_DNA"/>
</dbReference>
<keyword evidence="2" id="KW-0472">Membrane</keyword>
<accession>A0A8J3R596</accession>
<proteinExistence type="predicted"/>
<gene>
    <name evidence="3" type="ORF">Mth01_04870</name>
</gene>
<feature type="region of interest" description="Disordered" evidence="1">
    <location>
        <begin position="423"/>
        <end position="444"/>
    </location>
</feature>
<keyword evidence="2" id="KW-1133">Transmembrane helix</keyword>
<feature type="compositionally biased region" description="Polar residues" evidence="1">
    <location>
        <begin position="175"/>
        <end position="184"/>
    </location>
</feature>
<evidence type="ECO:0000313" key="3">
    <source>
        <dbReference type="EMBL" id="GIH68234.1"/>
    </source>
</evidence>
<comment type="caution">
    <text evidence="3">The sequence shown here is derived from an EMBL/GenBank/DDBJ whole genome shotgun (WGS) entry which is preliminary data.</text>
</comment>
<sequence>MILISAALVLAAIVLLIAGVVLAKPFLVMWSIVISVLSAVCLLIGALLRRHELFPAGRGTAVGSATTPQGPSVPSPFTAAVAHAGNLPVGAMIGGTPGQLPHHGAVAMPPPAPAPMPAAAPIPRPPVPAAHGLGSDSIVLVIPGRRRFHLPNCRQLVGRDVEELTVEEAREEGFTSCTTCQAEGQKSPEAPDSTEILASIETLASTETVERSESPESPESPESANGPESLESSSRTADPAGLEKPVGPEKPEGAERGDADPDTPESTVPSGLDSHRPGSDEPDPADTAEFPAITTKLSGPQSPVSSDTGASSDEGVSSATVSPTTPVASKAEPIDWFKRPSPAPAGAAATERVEPAETAEAGRAGLRVPAGSTSTTSGTTSGTTPAVSSSSGATVRVMAGTRRYHRAECPLLRAADDAGVETMSEQEAEAAGLTSCSVCSATPS</sequence>
<name>A0A8J3R596_9ACTN</name>
<protein>
    <submittedName>
        <fullName evidence="3">Uncharacterized protein</fullName>
    </submittedName>
</protein>
<dbReference type="RefSeq" id="WP_204010459.1">
    <property type="nucleotide sequence ID" value="NZ_BOOG01000007.1"/>
</dbReference>
<evidence type="ECO:0000256" key="2">
    <source>
        <dbReference type="SAM" id="Phobius"/>
    </source>
</evidence>
<keyword evidence="2" id="KW-0812">Transmembrane</keyword>
<evidence type="ECO:0000313" key="4">
    <source>
        <dbReference type="Proteomes" id="UP000610966"/>
    </source>
</evidence>
<reference evidence="3" key="1">
    <citation type="submission" date="2021-01" db="EMBL/GenBank/DDBJ databases">
        <title>Whole genome shotgun sequence of Sphaerimonospora thailandensis NBRC 107569.</title>
        <authorList>
            <person name="Komaki H."/>
            <person name="Tamura T."/>
        </authorList>
    </citation>
    <scope>NUCLEOTIDE SEQUENCE</scope>
    <source>
        <strain evidence="3">NBRC 107569</strain>
    </source>
</reference>
<feature type="compositionally biased region" description="Basic and acidic residues" evidence="1">
    <location>
        <begin position="246"/>
        <end position="259"/>
    </location>
</feature>
<feature type="compositionally biased region" description="Polar residues" evidence="1">
    <location>
        <begin position="295"/>
        <end position="327"/>
    </location>
</feature>
<feature type="compositionally biased region" description="Polar residues" evidence="1">
    <location>
        <begin position="434"/>
        <end position="444"/>
    </location>
</feature>
<evidence type="ECO:0000256" key="1">
    <source>
        <dbReference type="SAM" id="MobiDB-lite"/>
    </source>
</evidence>
<dbReference type="Proteomes" id="UP000610966">
    <property type="component" value="Unassembled WGS sequence"/>
</dbReference>
<feature type="compositionally biased region" description="Low complexity" evidence="1">
    <location>
        <begin position="368"/>
        <end position="394"/>
    </location>
</feature>
<organism evidence="3 4">
    <name type="scientific">Sphaerimonospora thailandensis</name>
    <dbReference type="NCBI Taxonomy" id="795644"/>
    <lineage>
        <taxon>Bacteria</taxon>
        <taxon>Bacillati</taxon>
        <taxon>Actinomycetota</taxon>
        <taxon>Actinomycetes</taxon>
        <taxon>Streptosporangiales</taxon>
        <taxon>Streptosporangiaceae</taxon>
        <taxon>Sphaerimonospora</taxon>
    </lineage>
</organism>
<dbReference type="AlphaFoldDB" id="A0A8J3R596"/>